<dbReference type="InterPro" id="IPR017853">
    <property type="entry name" value="GH"/>
</dbReference>
<evidence type="ECO:0000256" key="7">
    <source>
        <dbReference type="SAM" id="SignalP"/>
    </source>
</evidence>
<proteinExistence type="inferred from homology"/>
<reference evidence="9" key="1">
    <citation type="submission" date="2009-05" db="EMBL/GenBank/DDBJ databases">
        <title>The genome sequence of Ajellomyces capsulatus strain H143.</title>
        <authorList>
            <person name="Champion M."/>
            <person name="Cuomo C.A."/>
            <person name="Ma L.-J."/>
            <person name="Henn M.R."/>
            <person name="Sil A."/>
            <person name="Goldman B."/>
            <person name="Young S.K."/>
            <person name="Kodira C.D."/>
            <person name="Zeng Q."/>
            <person name="Koehrsen M."/>
            <person name="Alvarado L."/>
            <person name="Berlin A.M."/>
            <person name="Borenstein D."/>
            <person name="Chen Z."/>
            <person name="Engels R."/>
            <person name="Freedman E."/>
            <person name="Gellesch M."/>
            <person name="Goldberg J."/>
            <person name="Griggs A."/>
            <person name="Gujja S."/>
            <person name="Heiman D.I."/>
            <person name="Hepburn T.A."/>
            <person name="Howarth C."/>
            <person name="Jen D."/>
            <person name="Larson L."/>
            <person name="Lewis B."/>
            <person name="Mehta T."/>
            <person name="Park D."/>
            <person name="Pearson M."/>
            <person name="Roberts A."/>
            <person name="Saif S."/>
            <person name="Shea T.D."/>
            <person name="Shenoy N."/>
            <person name="Sisk P."/>
            <person name="Stolte C."/>
            <person name="Sykes S."/>
            <person name="Walk T."/>
            <person name="White J."/>
            <person name="Yandava C."/>
            <person name="Klein B."/>
            <person name="McEwen J.G."/>
            <person name="Puccia R."/>
            <person name="Goldman G.H."/>
            <person name="Felipe M.S."/>
            <person name="Nino-Vega G."/>
            <person name="San-Blas G."/>
            <person name="Taylor J.W."/>
            <person name="Mendoza L."/>
            <person name="Galagan J.E."/>
            <person name="Nusbaum C."/>
            <person name="Birren B.W."/>
        </authorList>
    </citation>
    <scope>NUCLEOTIDE SEQUENCE [LARGE SCALE GENOMIC DNA]</scope>
    <source>
        <strain evidence="9">H143</strain>
    </source>
</reference>
<dbReference type="SUPFAM" id="SSF51445">
    <property type="entry name" value="(Trans)glycosidases"/>
    <property type="match status" value="1"/>
</dbReference>
<feature type="region of interest" description="Disordered" evidence="6">
    <location>
        <begin position="1795"/>
        <end position="1819"/>
    </location>
</feature>
<dbReference type="GO" id="GO:0005856">
    <property type="term" value="C:cytoskeleton"/>
    <property type="evidence" value="ECO:0007669"/>
    <property type="project" value="TreeGrafter"/>
</dbReference>
<feature type="compositionally biased region" description="Low complexity" evidence="6">
    <location>
        <begin position="2636"/>
        <end position="2648"/>
    </location>
</feature>
<dbReference type="OMA" id="WGFAYDK"/>
<feature type="compositionally biased region" description="Acidic residues" evidence="6">
    <location>
        <begin position="1185"/>
        <end position="1195"/>
    </location>
</feature>
<evidence type="ECO:0000256" key="6">
    <source>
        <dbReference type="SAM" id="MobiDB-lite"/>
    </source>
</evidence>
<feature type="region of interest" description="Disordered" evidence="6">
    <location>
        <begin position="1564"/>
        <end position="1586"/>
    </location>
</feature>
<evidence type="ECO:0000256" key="4">
    <source>
        <dbReference type="RuleBase" id="RU004335"/>
    </source>
</evidence>
<feature type="region of interest" description="Disordered" evidence="6">
    <location>
        <begin position="2450"/>
        <end position="2474"/>
    </location>
</feature>
<feature type="compositionally biased region" description="Low complexity" evidence="6">
    <location>
        <begin position="1510"/>
        <end position="1528"/>
    </location>
</feature>
<feature type="compositionally biased region" description="Polar residues" evidence="6">
    <location>
        <begin position="2655"/>
        <end position="2664"/>
    </location>
</feature>
<evidence type="ECO:0000256" key="5">
    <source>
        <dbReference type="SAM" id="Coils"/>
    </source>
</evidence>
<dbReference type="PANTHER" id="PTHR32083:SF0">
    <property type="entry name" value="CILIA AND FLAGELLA-ASSOCIATED PROTEIN 58"/>
    <property type="match status" value="1"/>
</dbReference>
<feature type="compositionally biased region" description="Polar residues" evidence="6">
    <location>
        <begin position="1250"/>
        <end position="1260"/>
    </location>
</feature>
<name>C6HCM4_AJECH</name>
<feature type="region of interest" description="Disordered" evidence="6">
    <location>
        <begin position="393"/>
        <end position="420"/>
    </location>
</feature>
<gene>
    <name evidence="8" type="ORF">HCDG_03773</name>
</gene>
<evidence type="ECO:0000256" key="2">
    <source>
        <dbReference type="ARBA" id="ARBA00022801"/>
    </source>
</evidence>
<accession>C6HCM4</accession>
<feature type="region of interest" description="Disordered" evidence="6">
    <location>
        <begin position="869"/>
        <end position="901"/>
    </location>
</feature>
<dbReference type="OrthoDB" id="1293114at2759"/>
<feature type="region of interest" description="Disordered" evidence="6">
    <location>
        <begin position="1184"/>
        <end position="1294"/>
    </location>
</feature>
<dbReference type="Proteomes" id="UP000002624">
    <property type="component" value="Unassembled WGS sequence"/>
</dbReference>
<feature type="compositionally biased region" description="Polar residues" evidence="6">
    <location>
        <begin position="685"/>
        <end position="700"/>
    </location>
</feature>
<feature type="region of interest" description="Disordered" evidence="6">
    <location>
        <begin position="1500"/>
        <end position="1534"/>
    </location>
</feature>
<dbReference type="GO" id="GO:0004553">
    <property type="term" value="F:hydrolase activity, hydrolyzing O-glycosyl compounds"/>
    <property type="evidence" value="ECO:0007669"/>
    <property type="project" value="InterPro"/>
</dbReference>
<dbReference type="VEuPathDB" id="FungiDB:HCDG_03773"/>
<feature type="region of interest" description="Disordered" evidence="6">
    <location>
        <begin position="1421"/>
        <end position="1468"/>
    </location>
</feature>
<sequence length="2805" mass="305650">MRLSNLLPLALAVSPAVVSAAGTFGFAMGVKNADGSCKTQKDFEDDFDVLKAHTRLVRTYSASDCDNALTIIPAAKAKGFKVVLGIWPDVETSFNADTAILKKAVKGNEDVISAITVGSETLYRGNFTGPELLAKINDVKKQIPGVRVGTADSWNKYDDGTADALIHGGVDYLLVNAFAFWQAQEVGNATATLFDDMARAMAHIQKVAGSRAKDIYIATGETGWPTGTSSLLSVDTREREALGHVHGGSEGEVSGPVLGMDRKRGERTHVAGSCGPTQSDFLFLCIPPLTEANVSYTVRGWYPRLSNRRIWRVILVITNTNNLACTAPIPFLGIKGEEGHKKVKGKTERDCHLLPSLVLVVVVSSKRVLAATDDTEIGDLPIATIPSLRRSVTPGASGLQAAPSLGLPPSRIPSPTPSNYGAASSLVSLPLLPKYHAESDSLSSSPEHRKTDSSVYYTTVWGSPYATPSPKRYPSSFLRNRRREEGGYSNNTNSEEDSPSSTKSTHSNSRKRSGSNHKGSVKPSSSRVSRRFYGSIGRGAARGRQGNPIKDFTEEWINQYLSGQPRTERTNWLSDDSADSGTGSFLTARNHLSEDQSEGWLGLEDDSQDEDLLKTPTSRSFGRNKSKDLLLPRDNGRPPRSRVRPKHIPKKSTDTLKQSDFWDIGHELAPTPTSAAAMSDKEASSKASLSPHPNGSSSAGDSGLPISPIDKPLPPPPPNEANGGVNHPPLPASPLVVPKQTRTSTPGFQRPRKKVQCGKKQCIIALPLEDRRGSGQGGFHLLTPTDVASRLKKWEEQGSDDGSCVKGLDAISQSRPAFPDPHESQREWRENKYTISFPDQSEWEAYVNFLKEEKLRALGVFLDSDPPASATGISPGGSLPMSQASSQFPNTNLPFSPPIPTSSAASNPFGLPANAFSAPLSQATLAASTPGAFASPATSPFGLPSSSSFPAQPGLIGTDHSFNTQGFPFIPFQPTPPAQSALASPNFFVGHQGGVSPAGSAANNLANINNINSMLPPISPLASDDAKQIHLQFPNTAGLLSQLQGPLPILSQQQQHHQQPQQQEKRQRQHEEDPSQLVAPRSNTETPADSDATNSPSSGPEIAHPTPRGHRHNVSETLQKGVEQAEYHLEDVIRRQLEEEDKNEHDCEPTDDLMKSRWAVADEPVSNLSNVPAKVLPQQLLFGEQNDDGEGEGDLPLDASDINTNPSLSGSFHGQFGDQTSTTSFKPRHRSRTSASTLNVEAREFDPSGSFESNTFSFTGSSFQPPQQHPPHYPSSNTNNSFQPSHSIFSPRVSQHSATSSSAFNVTAPSFAPMGGSNTNTTPSISSNTNFNFSTASFNIDAPVFNPGRSFASDSTADVPSKTAVSGSDGTHATAGFTGGKIFGDFDMSSVIIKPAKLSKAIPIIRPDDISMNNTNVYNKKKKPAEAAGTVGPLGREKRARREGSDGDKEVEFALPSHSPVGGNGDDMVPLNDIVVPAGGKENANAVSGLVTGEPEVDQNIGTDSKDMYPAAPTTADTTTTVESVTPVSNDTPVSQTAEWCPFEFKNRFEAAAFNDAFPSGPGVHGLQNLSDSKGQNRVEPANEDPAAVTMERAEISVDEQISKSVGNGGVDSSSKAPPPVLKPTAEAFEFKSAAPVVTPVPTLVKQMQPSSGPKNNVGLEGSRYAVSTPPSSPPPAKYLASTIPQHSPMVDNLRALEEEEEETLPLSEVMTEDAEHDSLNEDEIDAVMKQLNDDNADLGIERFNTPQPPNQDIFAGQSTQPQLVPSYTVRSNAPSPSIKGSDRAFKNLPRIHSDLDGKSQHLLSPKRSALSGGSQSPVRHLNNPEIEHVSDWDDAVSVGEDAKLRQRSLFFDRHVNEIVGRILENRLDPLEQTLGIIQQSLDVLASRSVSQRRSISAEFVEHSDADDEDEEDDTFMKYRSRSPLNRRDRRVDKIKQAVAEALASQVPRIETIPPPPPPPVPALAPLVDLSEIQTALAEIKTLAMSKPTEPAPEPLTDIRQVIIDAISEHPRLNAPVESVSQIDNMEALKFQVEGMQAMLRVAEERAEKEYQTRKDAQDSLAQCQRLLRIAEEDAAQHRESALKAEETLKDLRERRLPETERIERQAKLLQEQQESLQLTLSELSMKNITLEETLDEYRVSADHWKSQVEHVKSENKDLKLTINHMKRQIEDSMAARQGLRKKFERLQEDMSSASGNFAFYEASWRKKEEDLIAKNTALRASYEREVKLREKLEMEIGDLQQQEKEATKLRFIFGQSQQENARLEELLMTLRQENHDLQNKAARFEREFNEARESSHAEIKRTRKSMEADLDAANNQVNYVRAELESQISSLQNQLDGVRLDADTAKARHELQLEEATDAKRLALTESAESKENALQEQRLLHERGLNDLRERHARALHNASEDRQRGESHLMELLALRDEKIEHLEDKLVLVEEKLEIAKSAARAAAQAAQNAKTTSTLPPSQPTSPSMTFRRGSEIPEKISPQALRESIMVLQDQLQQREGRIEELEQELAAIDKDAPAKVKERETEINWLRELLGVRLDDLQDIINTLSQPSFNQQAVRDAAIRLKANMQMEQQEKERAMSGGNGNGSQQFPSLSTLSNLAASPRSLPLAAAAAWGNWRKARENSVISNPSPANTKMAKTATANANDHRTPSKGSSNSPPSFLSGLLTPPSSNVRQSSATYSAPPGPMLMGTGSRRTYSESRPLRHYNNIDNSGGRSGPRRLPTRRGEKLPQELELELELELEPPTTPPLLRQSSYDQDAQARNYHGYGSYGDDGDSVIGGVISSQDEGRVGGGDAPFGPSI</sequence>
<evidence type="ECO:0000256" key="1">
    <source>
        <dbReference type="ARBA" id="ARBA00008773"/>
    </source>
</evidence>
<protein>
    <submittedName>
        <fullName evidence="8">Beta-glucosidase</fullName>
    </submittedName>
</protein>
<dbReference type="eggNOG" id="ENOG502QRRG">
    <property type="taxonomic scope" value="Eukaryota"/>
</dbReference>
<dbReference type="GO" id="GO:0005975">
    <property type="term" value="P:carbohydrate metabolic process"/>
    <property type="evidence" value="ECO:0007669"/>
    <property type="project" value="InterPro"/>
</dbReference>
<evidence type="ECO:0000313" key="8">
    <source>
        <dbReference type="EMBL" id="EER42314.1"/>
    </source>
</evidence>
<feature type="coiled-coil region" evidence="5">
    <location>
        <begin position="2026"/>
        <end position="2197"/>
    </location>
</feature>
<evidence type="ECO:0000313" key="9">
    <source>
        <dbReference type="Proteomes" id="UP000002624"/>
    </source>
</evidence>
<feature type="compositionally biased region" description="Polar residues" evidence="6">
    <location>
        <begin position="1277"/>
        <end position="1294"/>
    </location>
</feature>
<feature type="compositionally biased region" description="Basic and acidic residues" evidence="6">
    <location>
        <begin position="625"/>
        <end position="637"/>
    </location>
</feature>
<feature type="region of interest" description="Disordered" evidence="6">
    <location>
        <begin position="595"/>
        <end position="753"/>
    </location>
</feature>
<feature type="compositionally biased region" description="Low complexity" evidence="6">
    <location>
        <begin position="1052"/>
        <end position="1062"/>
    </location>
</feature>
<feature type="compositionally biased region" description="Low complexity" evidence="6">
    <location>
        <begin position="2450"/>
        <end position="2469"/>
    </location>
</feature>
<feature type="compositionally biased region" description="Polar residues" evidence="6">
    <location>
        <begin position="1081"/>
        <end position="1098"/>
    </location>
</feature>
<feature type="compositionally biased region" description="Basic and acidic residues" evidence="6">
    <location>
        <begin position="1435"/>
        <end position="1452"/>
    </location>
</feature>
<feature type="compositionally biased region" description="Polar residues" evidence="6">
    <location>
        <begin position="880"/>
        <end position="894"/>
    </location>
</feature>
<feature type="region of interest" description="Disordered" evidence="6">
    <location>
        <begin position="2744"/>
        <end position="2805"/>
    </location>
</feature>
<dbReference type="Pfam" id="PF00332">
    <property type="entry name" value="Glyco_hydro_17"/>
    <property type="match status" value="1"/>
</dbReference>
<dbReference type="EMBL" id="GG692422">
    <property type="protein sequence ID" value="EER42314.1"/>
    <property type="molecule type" value="Genomic_DNA"/>
</dbReference>
<keyword evidence="7" id="KW-0732">Signal</keyword>
<feature type="compositionally biased region" description="Polar residues" evidence="6">
    <location>
        <begin position="1201"/>
        <end position="1225"/>
    </location>
</feature>
<feature type="compositionally biased region" description="Basic and acidic residues" evidence="6">
    <location>
        <begin position="1063"/>
        <end position="1073"/>
    </location>
</feature>
<comment type="similarity">
    <text evidence="1 4">Belongs to the glycosyl hydrolase 17 family.</text>
</comment>
<feature type="coiled-coil region" evidence="5">
    <location>
        <begin position="2491"/>
        <end position="2525"/>
    </location>
</feature>
<feature type="signal peptide" evidence="7">
    <location>
        <begin position="1"/>
        <end position="20"/>
    </location>
</feature>
<feature type="chain" id="PRO_5002965395" evidence="7">
    <location>
        <begin position="21"/>
        <end position="2805"/>
    </location>
</feature>
<feature type="coiled-coil region" evidence="5">
    <location>
        <begin position="2223"/>
        <end position="2349"/>
    </location>
</feature>
<dbReference type="STRING" id="544712.C6HCM4"/>
<evidence type="ECO:0000256" key="3">
    <source>
        <dbReference type="ARBA" id="ARBA00023054"/>
    </source>
</evidence>
<dbReference type="HOGENOM" id="CLU_001004_0_0_1"/>
<keyword evidence="3 5" id="KW-0175">Coiled coil</keyword>
<dbReference type="InterPro" id="IPR000490">
    <property type="entry name" value="Glyco_hydro_17"/>
</dbReference>
<dbReference type="PANTHER" id="PTHR32083">
    <property type="entry name" value="CILIA AND FLAGELLA-ASSOCIATED PROTEIN 58-RELATED"/>
    <property type="match status" value="1"/>
</dbReference>
<feature type="compositionally biased region" description="Basic residues" evidence="6">
    <location>
        <begin position="639"/>
        <end position="650"/>
    </location>
</feature>
<feature type="compositionally biased region" description="Polar residues" evidence="6">
    <location>
        <begin position="2672"/>
        <end position="2684"/>
    </location>
</feature>
<feature type="region of interest" description="Disordered" evidence="6">
    <location>
        <begin position="2628"/>
        <end position="2730"/>
    </location>
</feature>
<organism evidence="8 9">
    <name type="scientific">Ajellomyces capsulatus (strain H143)</name>
    <name type="common">Darling's disease fungus</name>
    <name type="synonym">Histoplasma capsulatum</name>
    <dbReference type="NCBI Taxonomy" id="544712"/>
    <lineage>
        <taxon>Eukaryota</taxon>
        <taxon>Fungi</taxon>
        <taxon>Dikarya</taxon>
        <taxon>Ascomycota</taxon>
        <taxon>Pezizomycotina</taxon>
        <taxon>Eurotiomycetes</taxon>
        <taxon>Eurotiomycetidae</taxon>
        <taxon>Onygenales</taxon>
        <taxon>Ajellomycetaceae</taxon>
        <taxon>Histoplasma</taxon>
    </lineage>
</organism>
<keyword evidence="2" id="KW-0378">Hydrolase</keyword>
<feature type="region of interest" description="Disordered" evidence="6">
    <location>
        <begin position="483"/>
        <end position="548"/>
    </location>
</feature>
<feature type="region of interest" description="Disordered" evidence="6">
    <location>
        <begin position="1051"/>
        <end position="1113"/>
    </location>
</feature>